<feature type="signal peptide" evidence="1">
    <location>
        <begin position="1"/>
        <end position="25"/>
    </location>
</feature>
<accession>A0A9W9KP40</accession>
<proteinExistence type="predicted"/>
<dbReference type="Gene3D" id="2.60.120.560">
    <property type="entry name" value="Exo-inulinase, domain 1"/>
    <property type="match status" value="1"/>
</dbReference>
<dbReference type="InterPro" id="IPR011040">
    <property type="entry name" value="Sialidase"/>
</dbReference>
<dbReference type="SUPFAM" id="SSF50939">
    <property type="entry name" value="Sialidases"/>
    <property type="match status" value="1"/>
</dbReference>
<dbReference type="EMBL" id="JAPQKI010000001">
    <property type="protein sequence ID" value="KAJ5112666.1"/>
    <property type="molecule type" value="Genomic_DNA"/>
</dbReference>
<dbReference type="GeneID" id="81352194"/>
<comment type="caution">
    <text evidence="3">The sequence shown here is derived from an EMBL/GenBank/DDBJ whole genome shotgun (WGS) entry which is preliminary data.</text>
</comment>
<dbReference type="AlphaFoldDB" id="A0A9W9KP40"/>
<protein>
    <recommendedName>
        <fullName evidence="2">Sialidase domain-containing protein</fullName>
    </recommendedName>
</protein>
<dbReference type="PANTHER" id="PTHR38792">
    <property type="entry name" value="BNR/ASP-BOX REPEAT DOMAIN PROTEIN (AFU_ORTHOLOGUE AFUA_7G06430)-RELATED"/>
    <property type="match status" value="1"/>
</dbReference>
<evidence type="ECO:0000256" key="1">
    <source>
        <dbReference type="SAM" id="SignalP"/>
    </source>
</evidence>
<feature type="chain" id="PRO_5040773396" description="Sialidase domain-containing protein" evidence="1">
    <location>
        <begin position="26"/>
        <end position="575"/>
    </location>
</feature>
<sequence>MFHVRGLAGYLFLSLGGLLSSPSQADSVGTPLWQAPVLNEVNAYARVIELQHAGDQNGKLVATWEHWYTTAPGSTTLEDFPAEIIIRESGDGGKSWSTLATINETSGVSYSAFWQPALFEFPHRLGNYPAGTLLLVGNLVPADISSTNFFAWRSQDHGETWDPVGIWQQGSIGKGIWEPFLFLDNEGRLVALFSDERDHENHSQMVVHVVSEDGGDTWGDVVRDIASPNKEDRAGMATVAKMDNGEYIMSYELCGFPNCPSRWKTSTDGVNWNANDLGTQVSTSDSLYAGASPYIVWDSPAKQLVMATREIWYNAAADEIAPEQRRAVFTNKNYGRGAWLWSPSPWRVSEDTANCSSANYSPNLLPIADGIIRYTAPTSMDSARPCSEATGEAPIGILPYEADFRTKGDAGWIDLEGSWSVLGDQYSFASVSDNDAIALTGSSGWSDYTIEANVKVSDSHSQAGLAARVSASTTAPGAWKGYSAVIDAGSGKVTLFQHDDSITVLHSEDHFLGILEDKWYYMTIAVDSQSITVTLCDESGLFNTHFTAEADTFPQGMAGLFGNNGSGSFRKVRIL</sequence>
<dbReference type="RefSeq" id="XP_056480439.1">
    <property type="nucleotide sequence ID" value="XM_056613215.1"/>
</dbReference>
<gene>
    <name evidence="3" type="ORF">N7532_000711</name>
</gene>
<dbReference type="Pfam" id="PF13088">
    <property type="entry name" value="BNR_2"/>
    <property type="match status" value="1"/>
</dbReference>
<dbReference type="OrthoDB" id="2130735at2759"/>
<keyword evidence="1" id="KW-0732">Signal</keyword>
<feature type="domain" description="Sialidase" evidence="2">
    <location>
        <begin position="83"/>
        <end position="232"/>
    </location>
</feature>
<reference evidence="3" key="2">
    <citation type="journal article" date="2023" name="IMA Fungus">
        <title>Comparative genomic study of the Penicillium genus elucidates a diverse pangenome and 15 lateral gene transfer events.</title>
        <authorList>
            <person name="Petersen C."/>
            <person name="Sorensen T."/>
            <person name="Nielsen M.R."/>
            <person name="Sondergaard T.E."/>
            <person name="Sorensen J.L."/>
            <person name="Fitzpatrick D.A."/>
            <person name="Frisvad J.C."/>
            <person name="Nielsen K.L."/>
        </authorList>
    </citation>
    <scope>NUCLEOTIDE SEQUENCE</scope>
    <source>
        <strain evidence="3">IBT 30761</strain>
    </source>
</reference>
<evidence type="ECO:0000313" key="3">
    <source>
        <dbReference type="EMBL" id="KAJ5112666.1"/>
    </source>
</evidence>
<evidence type="ECO:0000313" key="4">
    <source>
        <dbReference type="Proteomes" id="UP001149074"/>
    </source>
</evidence>
<dbReference type="CDD" id="cd15482">
    <property type="entry name" value="Sialidase_non-viral"/>
    <property type="match status" value="1"/>
</dbReference>
<name>A0A9W9KP40_9EURO</name>
<keyword evidence="4" id="KW-1185">Reference proteome</keyword>
<reference evidence="3" key="1">
    <citation type="submission" date="2022-11" db="EMBL/GenBank/DDBJ databases">
        <authorList>
            <person name="Petersen C."/>
        </authorList>
    </citation>
    <scope>NUCLEOTIDE SEQUENCE</scope>
    <source>
        <strain evidence="3">IBT 30761</strain>
    </source>
</reference>
<organism evidence="3 4">
    <name type="scientific">Penicillium argentinense</name>
    <dbReference type="NCBI Taxonomy" id="1131581"/>
    <lineage>
        <taxon>Eukaryota</taxon>
        <taxon>Fungi</taxon>
        <taxon>Dikarya</taxon>
        <taxon>Ascomycota</taxon>
        <taxon>Pezizomycotina</taxon>
        <taxon>Eurotiomycetes</taxon>
        <taxon>Eurotiomycetidae</taxon>
        <taxon>Eurotiales</taxon>
        <taxon>Aspergillaceae</taxon>
        <taxon>Penicillium</taxon>
    </lineage>
</organism>
<dbReference type="Proteomes" id="UP001149074">
    <property type="component" value="Unassembled WGS sequence"/>
</dbReference>
<evidence type="ECO:0000259" key="2">
    <source>
        <dbReference type="Pfam" id="PF13088"/>
    </source>
</evidence>
<dbReference type="PANTHER" id="PTHR38792:SF3">
    <property type="entry name" value="BNR_ASP-BOX REPEAT DOMAIN PROTEIN (AFU_ORTHOLOGUE AFUA_7G06430)-RELATED"/>
    <property type="match status" value="1"/>
</dbReference>
<dbReference type="Gene3D" id="2.120.10.10">
    <property type="match status" value="1"/>
</dbReference>
<dbReference type="InterPro" id="IPR036278">
    <property type="entry name" value="Sialidase_sf"/>
</dbReference>